<evidence type="ECO:0000259" key="5">
    <source>
        <dbReference type="PROSITE" id="PS50949"/>
    </source>
</evidence>
<dbReference type="SMART" id="SM00895">
    <property type="entry name" value="FCD"/>
    <property type="match status" value="1"/>
</dbReference>
<sequence length="276" mass="30266">MSPSGGVTRNTLRQQIADALRDEVLAGRLPPGREFTVKQIAEQYGVSATPVREALFDLSAQGLLASDQHRGFQVREFTVADYRAMAEARALVVEGLFRNPAERVAVRPEGLASIRRRAAEAVRAAKGGDLDVLIGYDLRFWRELGQFVLNPYIADFLTRLRVQAWVFAVHRLRRDGMDQNVLWFGHEELVEAIARGDREQVHAAMHSYYAHALAWADRLEARETGGRAAPGPPNPMGSPDLMGSPDSMGSAEPPLRPMPAASPESPASPEPPGHCA</sequence>
<comment type="caution">
    <text evidence="6">The sequence shown here is derived from an EMBL/GenBank/DDBJ whole genome shotgun (WGS) entry which is preliminary data.</text>
</comment>
<dbReference type="Pfam" id="PF07729">
    <property type="entry name" value="FCD"/>
    <property type="match status" value="1"/>
</dbReference>
<keyword evidence="3" id="KW-0804">Transcription</keyword>
<dbReference type="Gene3D" id="1.20.120.530">
    <property type="entry name" value="GntR ligand-binding domain-like"/>
    <property type="match status" value="1"/>
</dbReference>
<feature type="region of interest" description="Disordered" evidence="4">
    <location>
        <begin position="224"/>
        <end position="276"/>
    </location>
</feature>
<dbReference type="PROSITE" id="PS50949">
    <property type="entry name" value="HTH_GNTR"/>
    <property type="match status" value="1"/>
</dbReference>
<feature type="compositionally biased region" description="Pro residues" evidence="4">
    <location>
        <begin position="266"/>
        <end position="276"/>
    </location>
</feature>
<dbReference type="InterPro" id="IPR036390">
    <property type="entry name" value="WH_DNA-bd_sf"/>
</dbReference>
<name>A0ABS2I5M7_9ACTN</name>
<evidence type="ECO:0000256" key="3">
    <source>
        <dbReference type="ARBA" id="ARBA00023163"/>
    </source>
</evidence>
<keyword evidence="2" id="KW-0238">DNA-binding</keyword>
<dbReference type="InterPro" id="IPR011711">
    <property type="entry name" value="GntR_C"/>
</dbReference>
<organism evidence="6 7">
    <name type="scientific">Streptomyces durocortorensis</name>
    <dbReference type="NCBI Taxonomy" id="2811104"/>
    <lineage>
        <taxon>Bacteria</taxon>
        <taxon>Bacillati</taxon>
        <taxon>Actinomycetota</taxon>
        <taxon>Actinomycetes</taxon>
        <taxon>Kitasatosporales</taxon>
        <taxon>Streptomycetaceae</taxon>
        <taxon>Streptomyces</taxon>
    </lineage>
</organism>
<dbReference type="RefSeq" id="WP_205086570.1">
    <property type="nucleotide sequence ID" value="NZ_JAFEUF010000334.1"/>
</dbReference>
<evidence type="ECO:0000256" key="2">
    <source>
        <dbReference type="ARBA" id="ARBA00023125"/>
    </source>
</evidence>
<dbReference type="InterPro" id="IPR008920">
    <property type="entry name" value="TF_FadR/GntR_C"/>
</dbReference>
<protein>
    <submittedName>
        <fullName evidence="6">GntR family transcriptional regulator</fullName>
    </submittedName>
</protein>
<dbReference type="SMART" id="SM00345">
    <property type="entry name" value="HTH_GNTR"/>
    <property type="match status" value="1"/>
</dbReference>
<proteinExistence type="predicted"/>
<dbReference type="SUPFAM" id="SSF46785">
    <property type="entry name" value="Winged helix' DNA-binding domain"/>
    <property type="match status" value="1"/>
</dbReference>
<gene>
    <name evidence="6" type="ORF">JS521_32960</name>
</gene>
<dbReference type="SUPFAM" id="SSF48008">
    <property type="entry name" value="GntR ligand-binding domain-like"/>
    <property type="match status" value="1"/>
</dbReference>
<evidence type="ECO:0000256" key="1">
    <source>
        <dbReference type="ARBA" id="ARBA00023015"/>
    </source>
</evidence>
<evidence type="ECO:0000313" key="6">
    <source>
        <dbReference type="EMBL" id="MBM7058494.1"/>
    </source>
</evidence>
<dbReference type="PANTHER" id="PTHR43537">
    <property type="entry name" value="TRANSCRIPTIONAL REGULATOR, GNTR FAMILY"/>
    <property type="match status" value="1"/>
</dbReference>
<reference evidence="6 7" key="1">
    <citation type="submission" date="2021-02" db="EMBL/GenBank/DDBJ databases">
        <title>Genome Streptomyces sp. RHZ10.</title>
        <authorList>
            <person name="Besaury L."/>
        </authorList>
    </citation>
    <scope>NUCLEOTIDE SEQUENCE [LARGE SCALE GENOMIC DNA]</scope>
    <source>
        <strain evidence="6 7">RHZ10</strain>
    </source>
</reference>
<evidence type="ECO:0000256" key="4">
    <source>
        <dbReference type="SAM" id="MobiDB-lite"/>
    </source>
</evidence>
<keyword evidence="1" id="KW-0805">Transcription regulation</keyword>
<dbReference type="Pfam" id="PF00392">
    <property type="entry name" value="GntR"/>
    <property type="match status" value="1"/>
</dbReference>
<dbReference type="CDD" id="cd07377">
    <property type="entry name" value="WHTH_GntR"/>
    <property type="match status" value="1"/>
</dbReference>
<evidence type="ECO:0000313" key="7">
    <source>
        <dbReference type="Proteomes" id="UP000712045"/>
    </source>
</evidence>
<dbReference type="InterPro" id="IPR036388">
    <property type="entry name" value="WH-like_DNA-bd_sf"/>
</dbReference>
<accession>A0ABS2I5M7</accession>
<dbReference type="InterPro" id="IPR000524">
    <property type="entry name" value="Tscrpt_reg_HTH_GntR"/>
</dbReference>
<dbReference type="PANTHER" id="PTHR43537:SF45">
    <property type="entry name" value="GNTR FAMILY REGULATORY PROTEIN"/>
    <property type="match status" value="1"/>
</dbReference>
<feature type="domain" description="HTH gntR-type" evidence="5">
    <location>
        <begin position="10"/>
        <end position="77"/>
    </location>
</feature>
<dbReference type="Gene3D" id="1.10.10.10">
    <property type="entry name" value="Winged helix-like DNA-binding domain superfamily/Winged helix DNA-binding domain"/>
    <property type="match status" value="1"/>
</dbReference>
<dbReference type="Proteomes" id="UP000712045">
    <property type="component" value="Unassembled WGS sequence"/>
</dbReference>
<dbReference type="EMBL" id="JAFEUF010000334">
    <property type="protein sequence ID" value="MBM7058494.1"/>
    <property type="molecule type" value="Genomic_DNA"/>
</dbReference>
<keyword evidence="7" id="KW-1185">Reference proteome</keyword>